<dbReference type="AlphaFoldDB" id="A0A0F9P072"/>
<proteinExistence type="predicted"/>
<gene>
    <name evidence="1" type="ORF">LCGC14_0887260</name>
</gene>
<dbReference type="EMBL" id="LAZR01002821">
    <property type="protein sequence ID" value="KKN25200.1"/>
    <property type="molecule type" value="Genomic_DNA"/>
</dbReference>
<reference evidence="1" key="1">
    <citation type="journal article" date="2015" name="Nature">
        <title>Complex archaea that bridge the gap between prokaryotes and eukaryotes.</title>
        <authorList>
            <person name="Spang A."/>
            <person name="Saw J.H."/>
            <person name="Jorgensen S.L."/>
            <person name="Zaremba-Niedzwiedzka K."/>
            <person name="Martijn J."/>
            <person name="Lind A.E."/>
            <person name="van Eijk R."/>
            <person name="Schleper C."/>
            <person name="Guy L."/>
            <person name="Ettema T.J."/>
        </authorList>
    </citation>
    <scope>NUCLEOTIDE SEQUENCE</scope>
</reference>
<evidence type="ECO:0000313" key="1">
    <source>
        <dbReference type="EMBL" id="KKN25200.1"/>
    </source>
</evidence>
<protein>
    <submittedName>
        <fullName evidence="1">Uncharacterized protein</fullName>
    </submittedName>
</protein>
<name>A0A0F9P072_9ZZZZ</name>
<sequence length="143" mass="15819">MHVNIALCILGVCNWSLVHCFRRFYISNHQSELGVNDMWTKREYGTPGTGHWTVTNGHLNIDVHIAVDGSGRKGEYPDGIIVSVEQADDYAEQIVNALNHCEVSIIGVSTAPVNKGTVKDRGLRRGVRLRPIQPAIPNFKKGT</sequence>
<comment type="caution">
    <text evidence="1">The sequence shown here is derived from an EMBL/GenBank/DDBJ whole genome shotgun (WGS) entry which is preliminary data.</text>
</comment>
<accession>A0A0F9P072</accession>
<organism evidence="1">
    <name type="scientific">marine sediment metagenome</name>
    <dbReference type="NCBI Taxonomy" id="412755"/>
    <lineage>
        <taxon>unclassified sequences</taxon>
        <taxon>metagenomes</taxon>
        <taxon>ecological metagenomes</taxon>
    </lineage>
</organism>